<feature type="transmembrane region" description="Helical" evidence="10">
    <location>
        <begin position="54"/>
        <end position="71"/>
    </location>
</feature>
<dbReference type="PROSITE" id="PS50271">
    <property type="entry name" value="ZF_UBP"/>
    <property type="match status" value="1"/>
</dbReference>
<dbReference type="RefSeq" id="WP_130348615.1">
    <property type="nucleotide sequence ID" value="NZ_SGWQ01000017.1"/>
</dbReference>
<accession>A0A4Q7KFF3</accession>
<dbReference type="InterPro" id="IPR004705">
    <property type="entry name" value="Cation/H_exchanger_CPA1_bac"/>
</dbReference>
<keyword evidence="8 10" id="KW-0472">Membrane</keyword>
<dbReference type="PANTHER" id="PTHR10110">
    <property type="entry name" value="SODIUM/HYDROGEN EXCHANGER"/>
    <property type="match status" value="1"/>
</dbReference>
<dbReference type="AlphaFoldDB" id="A0A4Q7KFF3"/>
<evidence type="ECO:0000313" key="12">
    <source>
        <dbReference type="EMBL" id="RZS30391.1"/>
    </source>
</evidence>
<evidence type="ECO:0000256" key="7">
    <source>
        <dbReference type="ARBA" id="ARBA00023065"/>
    </source>
</evidence>
<feature type="transmembrane region" description="Helical" evidence="10">
    <location>
        <begin position="181"/>
        <end position="200"/>
    </location>
</feature>
<evidence type="ECO:0000256" key="6">
    <source>
        <dbReference type="ARBA" id="ARBA00023053"/>
    </source>
</evidence>
<evidence type="ECO:0000256" key="1">
    <source>
        <dbReference type="ARBA" id="ARBA00004651"/>
    </source>
</evidence>
<evidence type="ECO:0000256" key="4">
    <source>
        <dbReference type="ARBA" id="ARBA00022692"/>
    </source>
</evidence>
<dbReference type="EMBL" id="SGWQ01000017">
    <property type="protein sequence ID" value="RZS30391.1"/>
    <property type="molecule type" value="Genomic_DNA"/>
</dbReference>
<dbReference type="GO" id="GO:0051453">
    <property type="term" value="P:regulation of intracellular pH"/>
    <property type="evidence" value="ECO:0007669"/>
    <property type="project" value="TreeGrafter"/>
</dbReference>
<evidence type="ECO:0000256" key="8">
    <source>
        <dbReference type="ARBA" id="ARBA00023136"/>
    </source>
</evidence>
<keyword evidence="10" id="KW-0050">Antiport</keyword>
<comment type="subcellular location">
    <subcellularLocation>
        <location evidence="1 10">Cell membrane</location>
        <topology evidence="1 10">Multi-pass membrane protein</topology>
    </subcellularLocation>
</comment>
<evidence type="ECO:0000259" key="11">
    <source>
        <dbReference type="PROSITE" id="PS50271"/>
    </source>
</evidence>
<keyword evidence="2 10" id="KW-0813">Transport</keyword>
<dbReference type="InterPro" id="IPR018422">
    <property type="entry name" value="Cation/H_exchanger_CPA1"/>
</dbReference>
<dbReference type="NCBIfam" id="TIGR00831">
    <property type="entry name" value="a_cpa1"/>
    <property type="match status" value="1"/>
</dbReference>
<keyword evidence="7 10" id="KW-0406">Ion transport</keyword>
<dbReference type="Gene3D" id="6.10.140.1330">
    <property type="match status" value="1"/>
</dbReference>
<dbReference type="Pfam" id="PF00999">
    <property type="entry name" value="Na_H_Exchanger"/>
    <property type="match status" value="1"/>
</dbReference>
<evidence type="ECO:0000256" key="10">
    <source>
        <dbReference type="RuleBase" id="RU366002"/>
    </source>
</evidence>
<dbReference type="GO" id="GO:0005886">
    <property type="term" value="C:plasma membrane"/>
    <property type="evidence" value="ECO:0007669"/>
    <property type="project" value="UniProtKB-SubCell"/>
</dbReference>
<keyword evidence="9 10" id="KW-0739">Sodium transport</keyword>
<comment type="caution">
    <text evidence="10">Lacks conserved residue(s) required for the propagation of feature annotation.</text>
</comment>
<feature type="transmembrane region" description="Helical" evidence="10">
    <location>
        <begin position="221"/>
        <end position="245"/>
    </location>
</feature>
<evidence type="ECO:0000256" key="5">
    <source>
        <dbReference type="ARBA" id="ARBA00022989"/>
    </source>
</evidence>
<dbReference type="PANTHER" id="PTHR10110:SF86">
    <property type="entry name" value="SODIUM_HYDROGEN EXCHANGER 7"/>
    <property type="match status" value="1"/>
</dbReference>
<feature type="transmembrane region" description="Helical" evidence="10">
    <location>
        <begin position="83"/>
        <end position="106"/>
    </location>
</feature>
<proteinExistence type="inferred from homology"/>
<keyword evidence="6 10" id="KW-0915">Sodium</keyword>
<comment type="caution">
    <text evidence="12">The sequence shown here is derived from an EMBL/GenBank/DDBJ whole genome shotgun (WGS) entry which is preliminary data.</text>
</comment>
<dbReference type="Proteomes" id="UP000294257">
    <property type="component" value="Unassembled WGS sequence"/>
</dbReference>
<dbReference type="GO" id="GO:0098719">
    <property type="term" value="P:sodium ion import across plasma membrane"/>
    <property type="evidence" value="ECO:0007669"/>
    <property type="project" value="TreeGrafter"/>
</dbReference>
<dbReference type="GO" id="GO:0015385">
    <property type="term" value="F:sodium:proton antiporter activity"/>
    <property type="evidence" value="ECO:0007669"/>
    <property type="project" value="InterPro"/>
</dbReference>
<dbReference type="InterPro" id="IPR013083">
    <property type="entry name" value="Znf_RING/FYVE/PHD"/>
</dbReference>
<dbReference type="SUPFAM" id="SSF57850">
    <property type="entry name" value="RING/U-box"/>
    <property type="match status" value="1"/>
</dbReference>
<comment type="function">
    <text evidence="10">Na(+)/H(+) antiporter that extrudes sodium in exchange for external protons.</text>
</comment>
<keyword evidence="4 10" id="KW-0812">Transmembrane</keyword>
<keyword evidence="3 10" id="KW-1003">Cell membrane</keyword>
<gene>
    <name evidence="12" type="ORF">EV193_11789</name>
</gene>
<dbReference type="InterPro" id="IPR001607">
    <property type="entry name" value="Znf_UBP"/>
</dbReference>
<evidence type="ECO:0000256" key="2">
    <source>
        <dbReference type="ARBA" id="ARBA00022448"/>
    </source>
</evidence>
<dbReference type="InterPro" id="IPR006153">
    <property type="entry name" value="Cation/H_exchanger_TM"/>
</dbReference>
<keyword evidence="5 10" id="KW-1133">Transmembrane helix</keyword>
<dbReference type="Gene3D" id="3.30.40.10">
    <property type="entry name" value="Zinc/RING finger domain, C3HC4 (zinc finger)"/>
    <property type="match status" value="1"/>
</dbReference>
<dbReference type="GO" id="GO:0015386">
    <property type="term" value="F:potassium:proton antiporter activity"/>
    <property type="evidence" value="ECO:0007669"/>
    <property type="project" value="TreeGrafter"/>
</dbReference>
<feature type="transmembrane region" description="Helical" evidence="10">
    <location>
        <begin position="303"/>
        <end position="323"/>
    </location>
</feature>
<keyword evidence="13" id="KW-1185">Reference proteome</keyword>
<protein>
    <submittedName>
        <fullName evidence="12">Sodium/proton antiporter (CPA1 family)</fullName>
    </submittedName>
</protein>
<dbReference type="Pfam" id="PF02148">
    <property type="entry name" value="zf-UBP"/>
    <property type="match status" value="1"/>
</dbReference>
<evidence type="ECO:0000256" key="9">
    <source>
        <dbReference type="ARBA" id="ARBA00023201"/>
    </source>
</evidence>
<evidence type="ECO:0000313" key="13">
    <source>
        <dbReference type="Proteomes" id="UP000294257"/>
    </source>
</evidence>
<feature type="domain" description="UBP-type" evidence="11">
    <location>
        <begin position="535"/>
        <end position="619"/>
    </location>
</feature>
<evidence type="ECO:0000256" key="3">
    <source>
        <dbReference type="ARBA" id="ARBA00022475"/>
    </source>
</evidence>
<feature type="transmembrane region" description="Helical" evidence="10">
    <location>
        <begin position="112"/>
        <end position="134"/>
    </location>
</feature>
<feature type="transmembrane region" description="Helical" evidence="10">
    <location>
        <begin position="372"/>
        <end position="393"/>
    </location>
</feature>
<sequence length="619" mass="66030">MNPALLTVGLVIVVACAAGLARRYGWSAPSVLVVVGVAISFTPGMPSFELDPDVVLIGFLPPLLYAAAIRTSLIDFRANRRAILLLSVGLVAFSTVVIGLVAWWVVPAVSLAAAFALGAVVAPPDAVAATAIARKVGMPRRIVSILEGESLVNDATALVALHTAIAAISMQISVGQVALDFLIAAGGGIVVGLVVAAVLAKIRKHITDPVLDTTLSFVAPYVAFLPAEAIHASGVLAVVVTGLLLGHKAPILQTAASRIAENTNWRTVQFLLENAVFLLIGLQLRSIVDGIDGLGFSFGEIAVYCLVVLLAVVLTRVVWLYVITALYRLVTGSAWSWPVATVISWAGMRGVVTLAAVFLIPPEAPQRDLLRLIAFVVVAGTLLVMGPTLPWLVRRLGMPGPDPAEDALQSAALVTDATRAGLAHLESIRTPEDPPEVIERLRNRADLRTNTMWERLGRSQDEVEPPAAAYRRLRMQMLDAEREAVLEARSSGNVDDEVLRGALYAIDLEESMLDRVEDAQSRLEADLVAPSRSSGDCEHLRSAPRVTSARTPGGCEECLRDGMTWVHLRLCLSCGHVGCCDSSIGKHASGHHAETGHPVMRSIEPGEAWRWCFVDEKLG</sequence>
<organism evidence="12 13">
    <name type="scientific">Herbihabitans rhizosphaerae</name>
    <dbReference type="NCBI Taxonomy" id="1872711"/>
    <lineage>
        <taxon>Bacteria</taxon>
        <taxon>Bacillati</taxon>
        <taxon>Actinomycetota</taxon>
        <taxon>Actinomycetes</taxon>
        <taxon>Pseudonocardiales</taxon>
        <taxon>Pseudonocardiaceae</taxon>
        <taxon>Herbihabitans</taxon>
    </lineage>
</organism>
<feature type="transmembrane region" description="Helical" evidence="10">
    <location>
        <begin position="335"/>
        <end position="360"/>
    </location>
</feature>
<name>A0A4Q7KFF3_9PSEU</name>
<dbReference type="GO" id="GO:0008270">
    <property type="term" value="F:zinc ion binding"/>
    <property type="evidence" value="ECO:0007669"/>
    <property type="project" value="InterPro"/>
</dbReference>
<comment type="similarity">
    <text evidence="10">Belongs to the monovalent cation:proton antiporter 1 (CPA1) transporter (TC 2.A.36) family.</text>
</comment>
<dbReference type="OrthoDB" id="57886at2"/>
<reference evidence="12 13" key="1">
    <citation type="submission" date="2019-02" db="EMBL/GenBank/DDBJ databases">
        <title>Genomic Encyclopedia of Type Strains, Phase IV (KMG-IV): sequencing the most valuable type-strain genomes for metagenomic binning, comparative biology and taxonomic classification.</title>
        <authorList>
            <person name="Goeker M."/>
        </authorList>
    </citation>
    <scope>NUCLEOTIDE SEQUENCE [LARGE SCALE GENOMIC DNA]</scope>
    <source>
        <strain evidence="12 13">DSM 101727</strain>
    </source>
</reference>